<comment type="catalytic activity">
    <reaction evidence="1">
        <text>a myo-inositol phosphate + H2O = myo-inositol + phosphate</text>
        <dbReference type="Rhea" id="RHEA:24056"/>
        <dbReference type="ChEBI" id="CHEBI:15377"/>
        <dbReference type="ChEBI" id="CHEBI:17268"/>
        <dbReference type="ChEBI" id="CHEBI:43474"/>
        <dbReference type="ChEBI" id="CHEBI:84139"/>
        <dbReference type="EC" id="3.1.3.25"/>
    </reaction>
</comment>
<dbReference type="EMBL" id="CP001958">
    <property type="protein sequence ID" value="ADG98410.1"/>
    <property type="molecule type" value="Genomic_DNA"/>
</dbReference>
<sequence length="278" mass="29578">MSGNKSALDLARLLGVAQDAVDIALNELWPARNQFVHGHPAHPKGDRDFVTEVDLRIQKRVHQYLNSTTPHIGFLGEESVTEAADPLQNDLVWTLDPIDGTSNFSHGLMLCSVSLALLHYGEPVVGITAAKSLDLRYHATKDGGAFRNGMPIRVSETTQLNSSLVSTGDYAVGQDASEKNWQRIALTTALIGKVERIRMFGAATLDLAFVAEGSTDACIMLSNKPWDTAAGVLLAREAGALVTDANGTAHSYSSTATIAAAPGISAELLALVRSAFAK</sequence>
<dbReference type="HOGENOM" id="CLU_044118_0_2_11"/>
<feature type="binding site" evidence="6">
    <location>
        <position position="99"/>
    </location>
    <ligand>
        <name>Mg(2+)</name>
        <dbReference type="ChEBI" id="CHEBI:18420"/>
        <label>1</label>
        <note>catalytic</note>
    </ligand>
</feature>
<feature type="binding site" evidence="6">
    <location>
        <position position="77"/>
    </location>
    <ligand>
        <name>Mg(2+)</name>
        <dbReference type="ChEBI" id="CHEBI:18420"/>
        <label>1</label>
        <note>catalytic</note>
    </ligand>
</feature>
<dbReference type="GO" id="GO:0006020">
    <property type="term" value="P:inositol metabolic process"/>
    <property type="evidence" value="ECO:0007669"/>
    <property type="project" value="TreeGrafter"/>
</dbReference>
<feature type="binding site" evidence="6">
    <location>
        <position position="227"/>
    </location>
    <ligand>
        <name>Mg(2+)</name>
        <dbReference type="ChEBI" id="CHEBI:18420"/>
        <label>1</label>
        <note>catalytic</note>
    </ligand>
</feature>
<dbReference type="InterPro" id="IPR000760">
    <property type="entry name" value="Inositol_monophosphatase-like"/>
</dbReference>
<keyword evidence="8" id="KW-1185">Reference proteome</keyword>
<evidence type="ECO:0000256" key="3">
    <source>
        <dbReference type="ARBA" id="ARBA00022723"/>
    </source>
</evidence>
<dbReference type="EC" id="3.1.3.25" evidence="2"/>
<evidence type="ECO:0000256" key="2">
    <source>
        <dbReference type="ARBA" id="ARBA00013106"/>
    </source>
</evidence>
<dbReference type="GO" id="GO:0046854">
    <property type="term" value="P:phosphatidylinositol phosphate biosynthetic process"/>
    <property type="evidence" value="ECO:0007669"/>
    <property type="project" value="InterPro"/>
</dbReference>
<feature type="binding site" evidence="6">
    <location>
        <position position="98"/>
    </location>
    <ligand>
        <name>Mg(2+)</name>
        <dbReference type="ChEBI" id="CHEBI:18420"/>
        <label>1</label>
        <note>catalytic</note>
    </ligand>
</feature>
<dbReference type="Gene3D" id="3.40.190.80">
    <property type="match status" value="1"/>
</dbReference>
<evidence type="ECO:0000313" key="7">
    <source>
        <dbReference type="EMBL" id="ADG98410.1"/>
    </source>
</evidence>
<dbReference type="AlphaFoldDB" id="D6Z8Y0"/>
<dbReference type="CDD" id="cd01637">
    <property type="entry name" value="IMPase_like"/>
    <property type="match status" value="1"/>
</dbReference>
<dbReference type="PROSITE" id="PS00629">
    <property type="entry name" value="IMP_1"/>
    <property type="match status" value="1"/>
</dbReference>
<dbReference type="Proteomes" id="UP000002247">
    <property type="component" value="Chromosome"/>
</dbReference>
<evidence type="ECO:0000256" key="6">
    <source>
        <dbReference type="PIRSR" id="PIRSR600760-2"/>
    </source>
</evidence>
<dbReference type="InterPro" id="IPR020583">
    <property type="entry name" value="Inositol_monoP_metal-BS"/>
</dbReference>
<dbReference type="OrthoDB" id="9772456at2"/>
<keyword evidence="4" id="KW-0378">Hydrolase</keyword>
<name>D6Z8Y0_SEGRD</name>
<dbReference type="STRING" id="640132.Srot_1953"/>
<dbReference type="InterPro" id="IPR020550">
    <property type="entry name" value="Inositol_monophosphatase_CS"/>
</dbReference>
<evidence type="ECO:0000256" key="1">
    <source>
        <dbReference type="ARBA" id="ARBA00001033"/>
    </source>
</evidence>
<dbReference type="GO" id="GO:0008934">
    <property type="term" value="F:inositol monophosphate 1-phosphatase activity"/>
    <property type="evidence" value="ECO:0007669"/>
    <property type="project" value="TreeGrafter"/>
</dbReference>
<dbReference type="KEGG" id="srt:Srot_1953"/>
<dbReference type="eggNOG" id="COG0483">
    <property type="taxonomic scope" value="Bacteria"/>
</dbReference>
<accession>D6Z8Y0</accession>
<gene>
    <name evidence="7" type="ordered locus">Srot_1953</name>
</gene>
<dbReference type="GO" id="GO:0046872">
    <property type="term" value="F:metal ion binding"/>
    <property type="evidence" value="ECO:0007669"/>
    <property type="project" value="UniProtKB-KW"/>
</dbReference>
<organism evidence="7 8">
    <name type="scientific">Segniliparus rotundus (strain ATCC BAA-972 / CDC 1076 / CIP 108378 / DSM 44985 / JCM 13578)</name>
    <dbReference type="NCBI Taxonomy" id="640132"/>
    <lineage>
        <taxon>Bacteria</taxon>
        <taxon>Bacillati</taxon>
        <taxon>Actinomycetota</taxon>
        <taxon>Actinomycetes</taxon>
        <taxon>Mycobacteriales</taxon>
        <taxon>Segniliparaceae</taxon>
        <taxon>Segniliparus</taxon>
    </lineage>
</organism>
<dbReference type="PANTHER" id="PTHR20854:SF4">
    <property type="entry name" value="INOSITOL-1-MONOPHOSPHATASE-RELATED"/>
    <property type="match status" value="1"/>
</dbReference>
<evidence type="ECO:0000313" key="8">
    <source>
        <dbReference type="Proteomes" id="UP000002247"/>
    </source>
</evidence>
<keyword evidence="5 6" id="KW-0460">Magnesium</keyword>
<feature type="binding site" evidence="6">
    <location>
        <position position="96"/>
    </location>
    <ligand>
        <name>Mg(2+)</name>
        <dbReference type="ChEBI" id="CHEBI:18420"/>
        <label>1</label>
        <note>catalytic</note>
    </ligand>
</feature>
<comment type="cofactor">
    <cofactor evidence="6">
        <name>Mg(2+)</name>
        <dbReference type="ChEBI" id="CHEBI:18420"/>
    </cofactor>
</comment>
<evidence type="ECO:0000256" key="5">
    <source>
        <dbReference type="ARBA" id="ARBA00022842"/>
    </source>
</evidence>
<proteinExistence type="predicted"/>
<dbReference type="PROSITE" id="PS00630">
    <property type="entry name" value="IMP_2"/>
    <property type="match status" value="1"/>
</dbReference>
<keyword evidence="3 6" id="KW-0479">Metal-binding</keyword>
<dbReference type="Pfam" id="PF00459">
    <property type="entry name" value="Inositol_P"/>
    <property type="match status" value="1"/>
</dbReference>
<dbReference type="SUPFAM" id="SSF56655">
    <property type="entry name" value="Carbohydrate phosphatase"/>
    <property type="match status" value="1"/>
</dbReference>
<evidence type="ECO:0000256" key="4">
    <source>
        <dbReference type="ARBA" id="ARBA00022801"/>
    </source>
</evidence>
<protein>
    <recommendedName>
        <fullName evidence="2">inositol-phosphate phosphatase</fullName>
        <ecNumber evidence="2">3.1.3.25</ecNumber>
    </recommendedName>
</protein>
<dbReference type="PANTHER" id="PTHR20854">
    <property type="entry name" value="INOSITOL MONOPHOSPHATASE"/>
    <property type="match status" value="1"/>
</dbReference>
<dbReference type="Gene3D" id="3.30.540.10">
    <property type="entry name" value="Fructose-1,6-Bisphosphatase, subunit A, domain 1"/>
    <property type="match status" value="1"/>
</dbReference>
<reference evidence="7 8" key="1">
    <citation type="journal article" date="2010" name="Stand. Genomic Sci.">
        <title>Complete genome sequence of Segniliparus rotundus type strain (CDC 1076).</title>
        <authorList>
            <person name="Sikorski J."/>
            <person name="Lapidus A."/>
            <person name="Copeland A."/>
            <person name="Misra M."/>
            <person name="Glavina Del Rio T."/>
            <person name="Nolan M."/>
            <person name="Lucas S."/>
            <person name="Chen F."/>
            <person name="Tice H."/>
            <person name="Cheng J.F."/>
            <person name="Jando M."/>
            <person name="Schneider S."/>
            <person name="Bruce D."/>
            <person name="Goodwin L."/>
            <person name="Pitluck S."/>
            <person name="Liolios K."/>
            <person name="Mikhailova N."/>
            <person name="Pati A."/>
            <person name="Ivanova N."/>
            <person name="Mavromatis K."/>
            <person name="Chen A."/>
            <person name="Palaniappan K."/>
            <person name="Chertkov O."/>
            <person name="Land M."/>
            <person name="Hauser L."/>
            <person name="Chang Y.J."/>
            <person name="Jeffries C.D."/>
            <person name="Brettin T."/>
            <person name="Detter J.C."/>
            <person name="Han C."/>
            <person name="Rohde M."/>
            <person name="Goker M."/>
            <person name="Bristow J."/>
            <person name="Eisen J.A."/>
            <person name="Markowitz V."/>
            <person name="Hugenholtz P."/>
            <person name="Kyrpides N.C."/>
            <person name="Klenk H.P."/>
        </authorList>
    </citation>
    <scope>NUCLEOTIDE SEQUENCE [LARGE SCALE GENOMIC DNA]</scope>
    <source>
        <strain evidence="8">ATCC BAA-972 / CDC 1076 / CIP 108378 / DSM 44985 / JCM 13578</strain>
    </source>
</reference>
<dbReference type="RefSeq" id="WP_013138863.1">
    <property type="nucleotide sequence ID" value="NC_014168.1"/>
</dbReference>
<dbReference type="GO" id="GO:0007165">
    <property type="term" value="P:signal transduction"/>
    <property type="evidence" value="ECO:0007669"/>
    <property type="project" value="TreeGrafter"/>
</dbReference>
<dbReference type="PRINTS" id="PR00377">
    <property type="entry name" value="IMPHPHTASES"/>
</dbReference>